<evidence type="ECO:0000256" key="3">
    <source>
        <dbReference type="ARBA" id="ARBA00022723"/>
    </source>
</evidence>
<comment type="similarity">
    <text evidence="2">Belongs to the ROK (NagC/XylR) family.</text>
</comment>
<dbReference type="PANTHER" id="PTHR42742:SF3">
    <property type="entry name" value="FRUCTOKINASE"/>
    <property type="match status" value="1"/>
</dbReference>
<evidence type="ECO:0000256" key="2">
    <source>
        <dbReference type="ARBA" id="ARBA00006479"/>
    </source>
</evidence>
<evidence type="ECO:0000313" key="9">
    <source>
        <dbReference type="Proteomes" id="UP001275436"/>
    </source>
</evidence>
<name>A0ABQ5TM66_9BACI</name>
<protein>
    <recommendedName>
        <fullName evidence="6">fructokinase</fullName>
        <ecNumber evidence="6">2.7.1.4</ecNumber>
    </recommendedName>
</protein>
<dbReference type="SUPFAM" id="SSF53067">
    <property type="entry name" value="Actin-like ATPase domain"/>
    <property type="match status" value="1"/>
</dbReference>
<comment type="catalytic activity">
    <reaction evidence="7">
        <text>D-fructose + ATP = D-fructose 6-phosphate + ADP + H(+)</text>
        <dbReference type="Rhea" id="RHEA:16125"/>
        <dbReference type="ChEBI" id="CHEBI:15378"/>
        <dbReference type="ChEBI" id="CHEBI:30616"/>
        <dbReference type="ChEBI" id="CHEBI:37721"/>
        <dbReference type="ChEBI" id="CHEBI:61527"/>
        <dbReference type="ChEBI" id="CHEBI:456216"/>
        <dbReference type="EC" id="2.7.1.4"/>
    </reaction>
</comment>
<reference evidence="8 9" key="1">
    <citation type="submission" date="2023-02" db="EMBL/GenBank/DDBJ databases">
        <title>Oceanobacillus kimchii IFOP_LL358 isolated form Alexandrium catenella lab strain.</title>
        <authorList>
            <person name="Gajardo G."/>
            <person name="Ueki S."/>
            <person name="Maruyama F."/>
        </authorList>
    </citation>
    <scope>NUCLEOTIDE SEQUENCE [LARGE SCALE GENOMIC DNA]</scope>
    <source>
        <strain evidence="8 9">IFOP_LL358</strain>
    </source>
</reference>
<evidence type="ECO:0000256" key="5">
    <source>
        <dbReference type="ARBA" id="ARBA00022842"/>
    </source>
</evidence>
<evidence type="ECO:0000256" key="6">
    <source>
        <dbReference type="ARBA" id="ARBA00038887"/>
    </source>
</evidence>
<comment type="caution">
    <text evidence="8">The sequence shown here is derived from an EMBL/GenBank/DDBJ whole genome shotgun (WGS) entry which is preliminary data.</text>
</comment>
<evidence type="ECO:0000256" key="4">
    <source>
        <dbReference type="ARBA" id="ARBA00022833"/>
    </source>
</evidence>
<dbReference type="PANTHER" id="PTHR42742">
    <property type="entry name" value="TRANSCRIPTIONAL REPRESSOR MPRA"/>
    <property type="match status" value="1"/>
</dbReference>
<dbReference type="CDD" id="cd24067">
    <property type="entry name" value="ASKHA_NBD_ROK_BsFRK-like"/>
    <property type="match status" value="1"/>
</dbReference>
<evidence type="ECO:0000256" key="1">
    <source>
        <dbReference type="ARBA" id="ARBA00001946"/>
    </source>
</evidence>
<dbReference type="Gene3D" id="3.30.420.40">
    <property type="match status" value="2"/>
</dbReference>
<evidence type="ECO:0000313" key="8">
    <source>
        <dbReference type="EMBL" id="GLO67411.1"/>
    </source>
</evidence>
<dbReference type="RefSeq" id="WP_077597156.1">
    <property type="nucleotide sequence ID" value="NZ_BSKO01000001.1"/>
</dbReference>
<dbReference type="EC" id="2.7.1.4" evidence="6"/>
<comment type="cofactor">
    <cofactor evidence="1">
        <name>Mg(2+)</name>
        <dbReference type="ChEBI" id="CHEBI:18420"/>
    </cofactor>
</comment>
<accession>A0ABQ5TM66</accession>
<keyword evidence="4" id="KW-0862">Zinc</keyword>
<evidence type="ECO:0000256" key="7">
    <source>
        <dbReference type="ARBA" id="ARBA00048451"/>
    </source>
</evidence>
<dbReference type="Pfam" id="PF00480">
    <property type="entry name" value="ROK"/>
    <property type="match status" value="1"/>
</dbReference>
<dbReference type="InterPro" id="IPR000600">
    <property type="entry name" value="ROK"/>
</dbReference>
<sequence length="284" mass="31171">MRIGAIEAGGTKFVCAIGSQDGEILERITFPTTTPDETLNQVDVFFREHKVERLGVGAFGPINLRAVSEHYGTIGKTPKLAWRDFPLLQDLKSRLKIPVFIDTDVNVASLGEYNYGVAKDAGSCLYITVGTGIGAGFVQNGIIFQGYDHSEMGHILIQKHPEDSFEGACPSHNTCLEGLAAGPAIETRYGKKSTNLADQDDVWELEAYYLAQAIMNYFVILSPEKIIIGGGVMKQEKLYPMIRKQFINLLNDYIEVKDVNQLILAPALNDNQGVKGAIALAMQE</sequence>
<proteinExistence type="inferred from homology"/>
<dbReference type="Proteomes" id="UP001275436">
    <property type="component" value="Unassembled WGS sequence"/>
</dbReference>
<dbReference type="EMBL" id="BSKO01000001">
    <property type="protein sequence ID" value="GLO67411.1"/>
    <property type="molecule type" value="Genomic_DNA"/>
</dbReference>
<keyword evidence="9" id="KW-1185">Reference proteome</keyword>
<organism evidence="8 9">
    <name type="scientific">Oceanobacillus kimchii</name>
    <dbReference type="NCBI Taxonomy" id="746691"/>
    <lineage>
        <taxon>Bacteria</taxon>
        <taxon>Bacillati</taxon>
        <taxon>Bacillota</taxon>
        <taxon>Bacilli</taxon>
        <taxon>Bacillales</taxon>
        <taxon>Bacillaceae</taxon>
        <taxon>Oceanobacillus</taxon>
    </lineage>
</organism>
<gene>
    <name evidence="8" type="ORF">MACH08_31950</name>
</gene>
<dbReference type="InterPro" id="IPR043129">
    <property type="entry name" value="ATPase_NBD"/>
</dbReference>
<keyword evidence="3" id="KW-0479">Metal-binding</keyword>
<dbReference type="InterPro" id="IPR051804">
    <property type="entry name" value="Carb_Metab_Reg_Kinase/Isom"/>
</dbReference>
<keyword evidence="5" id="KW-0460">Magnesium</keyword>